<organism evidence="6 7">
    <name type="scientific">Undibacter mobilis</name>
    <dbReference type="NCBI Taxonomy" id="2292256"/>
    <lineage>
        <taxon>Bacteria</taxon>
        <taxon>Pseudomonadati</taxon>
        <taxon>Pseudomonadota</taxon>
        <taxon>Alphaproteobacteria</taxon>
        <taxon>Hyphomicrobiales</taxon>
        <taxon>Nitrobacteraceae</taxon>
        <taxon>Undibacter</taxon>
    </lineage>
</organism>
<dbReference type="InterPro" id="IPR039420">
    <property type="entry name" value="WalR-like"/>
</dbReference>
<keyword evidence="1 3" id="KW-0238">DNA-binding</keyword>
<dbReference type="CDD" id="cd17620">
    <property type="entry name" value="REC_OmpR_KdpE-like"/>
    <property type="match status" value="1"/>
</dbReference>
<reference evidence="7" key="1">
    <citation type="submission" date="2018-08" db="EMBL/GenBank/DDBJ databases">
        <authorList>
            <person name="Kim S.-J."/>
            <person name="Jung G.-Y."/>
        </authorList>
    </citation>
    <scope>NUCLEOTIDE SEQUENCE [LARGE SCALE GENOMIC DNA]</scope>
    <source>
        <strain evidence="7">GY_H</strain>
    </source>
</reference>
<dbReference type="Proteomes" id="UP000263993">
    <property type="component" value="Unassembled WGS sequence"/>
</dbReference>
<dbReference type="PANTHER" id="PTHR48111:SF50">
    <property type="entry name" value="KDP OPERON TRANSCRIPTIONAL REGULATORY PROTEIN KDPE"/>
    <property type="match status" value="1"/>
</dbReference>
<dbReference type="CDD" id="cd00383">
    <property type="entry name" value="trans_reg_C"/>
    <property type="match status" value="1"/>
</dbReference>
<dbReference type="SUPFAM" id="SSF52172">
    <property type="entry name" value="CheY-like"/>
    <property type="match status" value="1"/>
</dbReference>
<dbReference type="PROSITE" id="PS50110">
    <property type="entry name" value="RESPONSE_REGULATORY"/>
    <property type="match status" value="1"/>
</dbReference>
<feature type="domain" description="Response regulatory" evidence="4">
    <location>
        <begin position="7"/>
        <end position="120"/>
    </location>
</feature>
<proteinExistence type="predicted"/>
<dbReference type="OrthoDB" id="9802426at2"/>
<dbReference type="InterPro" id="IPR011006">
    <property type="entry name" value="CheY-like_superfamily"/>
</dbReference>
<dbReference type="SMART" id="SM00448">
    <property type="entry name" value="REC"/>
    <property type="match status" value="1"/>
</dbReference>
<dbReference type="Pfam" id="PF00486">
    <property type="entry name" value="Trans_reg_C"/>
    <property type="match status" value="1"/>
</dbReference>
<evidence type="ECO:0000256" key="2">
    <source>
        <dbReference type="PROSITE-ProRule" id="PRU00169"/>
    </source>
</evidence>
<dbReference type="SMART" id="SM00862">
    <property type="entry name" value="Trans_reg_C"/>
    <property type="match status" value="1"/>
</dbReference>
<sequence>MSEPSPIVLIVDDEIQIRRFLRTGFELNGFVVHEAGTGTEGIRAATLRPIDIVIVDLGLPDMDGSDVVERIRSWSTVPIIVLSVRSAEAQKVRLLEMGADDYVVKPFGIAELLARVRVALRRQSRAASGEPSVTVGPLTIDLASRTVTLNGQRLTLTPKEYRLLQVLAQHAGNVVTHQHLLKEVWGSIHMQDTHYLRIFVRKLRQKIEPAPDSPKILVTELGVGYRLAHTADAENGAAVTATVG</sequence>
<dbReference type="InterPro" id="IPR001789">
    <property type="entry name" value="Sig_transdc_resp-reg_receiver"/>
</dbReference>
<dbReference type="RefSeq" id="WP_115516304.1">
    <property type="nucleotide sequence ID" value="NZ_QRGO01000001.1"/>
</dbReference>
<comment type="caution">
    <text evidence="6">The sequence shown here is derived from an EMBL/GenBank/DDBJ whole genome shotgun (WGS) entry which is preliminary data.</text>
</comment>
<name>A0A371B9U3_9BRAD</name>
<dbReference type="PROSITE" id="PS51755">
    <property type="entry name" value="OMPR_PHOB"/>
    <property type="match status" value="1"/>
</dbReference>
<feature type="DNA-binding region" description="OmpR/PhoB-type" evidence="3">
    <location>
        <begin position="130"/>
        <end position="229"/>
    </location>
</feature>
<keyword evidence="2" id="KW-0597">Phosphoprotein</keyword>
<protein>
    <submittedName>
        <fullName evidence="6">DNA-binding response regulator</fullName>
    </submittedName>
</protein>
<dbReference type="GO" id="GO:0006355">
    <property type="term" value="P:regulation of DNA-templated transcription"/>
    <property type="evidence" value="ECO:0007669"/>
    <property type="project" value="InterPro"/>
</dbReference>
<dbReference type="GO" id="GO:0032993">
    <property type="term" value="C:protein-DNA complex"/>
    <property type="evidence" value="ECO:0007669"/>
    <property type="project" value="TreeGrafter"/>
</dbReference>
<feature type="domain" description="OmpR/PhoB-type" evidence="5">
    <location>
        <begin position="130"/>
        <end position="229"/>
    </location>
</feature>
<evidence type="ECO:0000313" key="7">
    <source>
        <dbReference type="Proteomes" id="UP000263993"/>
    </source>
</evidence>
<gene>
    <name evidence="6" type="ORF">DXH78_06595</name>
</gene>
<dbReference type="InterPro" id="IPR036388">
    <property type="entry name" value="WH-like_DNA-bd_sf"/>
</dbReference>
<keyword evidence="7" id="KW-1185">Reference proteome</keyword>
<evidence type="ECO:0000256" key="1">
    <source>
        <dbReference type="ARBA" id="ARBA00023125"/>
    </source>
</evidence>
<evidence type="ECO:0000313" key="6">
    <source>
        <dbReference type="EMBL" id="RDV04277.1"/>
    </source>
</evidence>
<evidence type="ECO:0000259" key="4">
    <source>
        <dbReference type="PROSITE" id="PS50110"/>
    </source>
</evidence>
<evidence type="ECO:0000259" key="5">
    <source>
        <dbReference type="PROSITE" id="PS51755"/>
    </source>
</evidence>
<dbReference type="AlphaFoldDB" id="A0A371B9U3"/>
<dbReference type="Pfam" id="PF00072">
    <property type="entry name" value="Response_reg"/>
    <property type="match status" value="1"/>
</dbReference>
<dbReference type="GO" id="GO:0005829">
    <property type="term" value="C:cytosol"/>
    <property type="evidence" value="ECO:0007669"/>
    <property type="project" value="TreeGrafter"/>
</dbReference>
<feature type="modified residue" description="4-aspartylphosphate" evidence="2">
    <location>
        <position position="56"/>
    </location>
</feature>
<dbReference type="Gene3D" id="6.10.250.690">
    <property type="match status" value="1"/>
</dbReference>
<dbReference type="Gene3D" id="3.40.50.2300">
    <property type="match status" value="1"/>
</dbReference>
<dbReference type="PANTHER" id="PTHR48111">
    <property type="entry name" value="REGULATOR OF RPOS"/>
    <property type="match status" value="1"/>
</dbReference>
<dbReference type="Gene3D" id="1.10.10.10">
    <property type="entry name" value="Winged helix-like DNA-binding domain superfamily/Winged helix DNA-binding domain"/>
    <property type="match status" value="1"/>
</dbReference>
<dbReference type="InterPro" id="IPR001867">
    <property type="entry name" value="OmpR/PhoB-type_DNA-bd"/>
</dbReference>
<dbReference type="EMBL" id="QRGO01000001">
    <property type="protein sequence ID" value="RDV04277.1"/>
    <property type="molecule type" value="Genomic_DNA"/>
</dbReference>
<evidence type="ECO:0000256" key="3">
    <source>
        <dbReference type="PROSITE-ProRule" id="PRU01091"/>
    </source>
</evidence>
<dbReference type="GO" id="GO:0000156">
    <property type="term" value="F:phosphorelay response regulator activity"/>
    <property type="evidence" value="ECO:0007669"/>
    <property type="project" value="TreeGrafter"/>
</dbReference>
<dbReference type="GO" id="GO:0000976">
    <property type="term" value="F:transcription cis-regulatory region binding"/>
    <property type="evidence" value="ECO:0007669"/>
    <property type="project" value="TreeGrafter"/>
</dbReference>
<accession>A0A371B9U3</accession>